<organism evidence="2 3">
    <name type="scientific">Paramuricea clavata</name>
    <name type="common">Red gorgonian</name>
    <name type="synonym">Violescent sea-whip</name>
    <dbReference type="NCBI Taxonomy" id="317549"/>
    <lineage>
        <taxon>Eukaryota</taxon>
        <taxon>Metazoa</taxon>
        <taxon>Cnidaria</taxon>
        <taxon>Anthozoa</taxon>
        <taxon>Octocorallia</taxon>
        <taxon>Malacalcyonacea</taxon>
        <taxon>Plexauridae</taxon>
        <taxon>Paramuricea</taxon>
    </lineage>
</organism>
<dbReference type="InterPro" id="IPR036397">
    <property type="entry name" value="RNaseH_sf"/>
</dbReference>
<name>A0A7D9L9Z6_PARCT</name>
<keyword evidence="3" id="KW-1185">Reference proteome</keyword>
<proteinExistence type="predicted"/>
<comment type="caution">
    <text evidence="2">The sequence shown here is derived from an EMBL/GenBank/DDBJ whole genome shotgun (WGS) entry which is preliminary data.</text>
</comment>
<protein>
    <submittedName>
        <fullName evidence="2">Retrovirus-related Pol poly from transposon</fullName>
    </submittedName>
</protein>
<dbReference type="Pfam" id="PF00665">
    <property type="entry name" value="rve"/>
    <property type="match status" value="1"/>
</dbReference>
<evidence type="ECO:0000256" key="1">
    <source>
        <dbReference type="SAM" id="MobiDB-lite"/>
    </source>
</evidence>
<feature type="region of interest" description="Disordered" evidence="1">
    <location>
        <begin position="147"/>
        <end position="207"/>
    </location>
</feature>
<feature type="compositionally biased region" description="Polar residues" evidence="1">
    <location>
        <begin position="197"/>
        <end position="207"/>
    </location>
</feature>
<reference evidence="2" key="1">
    <citation type="submission" date="2020-04" db="EMBL/GenBank/DDBJ databases">
        <authorList>
            <person name="Alioto T."/>
            <person name="Alioto T."/>
            <person name="Gomez Garrido J."/>
        </authorList>
    </citation>
    <scope>NUCLEOTIDE SEQUENCE</scope>
    <source>
        <strain evidence="2">A484AB</strain>
    </source>
</reference>
<dbReference type="SUPFAM" id="SSF53098">
    <property type="entry name" value="Ribonuclease H-like"/>
    <property type="match status" value="1"/>
</dbReference>
<dbReference type="GO" id="GO:0015074">
    <property type="term" value="P:DNA integration"/>
    <property type="evidence" value="ECO:0007669"/>
    <property type="project" value="InterPro"/>
</dbReference>
<dbReference type="PROSITE" id="PS50994">
    <property type="entry name" value="INTEGRASE"/>
    <property type="match status" value="1"/>
</dbReference>
<sequence>MLSLPLGPWQNVAADFYGPLPIGQTLMVVIDEYSRFVEVEIVSSTSAAAAIPKIDKIFATHGIPDLLKTDNGPPFTSHAFKVFATELDKRSCGKPNKFSVGDLVLPRQEKNKFTTPFRAELFRITEINGSMITVTSKDQTITRNSSHFKLLPSDMELSEPSAPKERDEGGEEEREKENSELNDQAANMDSRRYPVRSSRNTEPNYKP</sequence>
<dbReference type="InterPro" id="IPR012337">
    <property type="entry name" value="RNaseH-like_sf"/>
</dbReference>
<dbReference type="AlphaFoldDB" id="A0A7D9L9Z6"/>
<dbReference type="InterPro" id="IPR050951">
    <property type="entry name" value="Retrovirus_Pol_polyprotein"/>
</dbReference>
<feature type="compositionally biased region" description="Basic and acidic residues" evidence="1">
    <location>
        <begin position="162"/>
        <end position="179"/>
    </location>
</feature>
<accession>A0A7D9L9Z6</accession>
<dbReference type="GO" id="GO:0003676">
    <property type="term" value="F:nucleic acid binding"/>
    <property type="evidence" value="ECO:0007669"/>
    <property type="project" value="InterPro"/>
</dbReference>
<dbReference type="PANTHER" id="PTHR37984">
    <property type="entry name" value="PROTEIN CBG26694"/>
    <property type="match status" value="1"/>
</dbReference>
<evidence type="ECO:0000313" key="3">
    <source>
        <dbReference type="Proteomes" id="UP001152795"/>
    </source>
</evidence>
<dbReference type="InterPro" id="IPR001584">
    <property type="entry name" value="Integrase_cat-core"/>
</dbReference>
<gene>
    <name evidence="2" type="ORF">PACLA_8A031777</name>
</gene>
<evidence type="ECO:0000313" key="2">
    <source>
        <dbReference type="EMBL" id="CAB4028809.1"/>
    </source>
</evidence>
<dbReference type="Proteomes" id="UP001152795">
    <property type="component" value="Unassembled WGS sequence"/>
</dbReference>
<dbReference type="EMBL" id="CACRXK020015746">
    <property type="protein sequence ID" value="CAB4028809.1"/>
    <property type="molecule type" value="Genomic_DNA"/>
</dbReference>
<dbReference type="OrthoDB" id="5953333at2759"/>
<dbReference type="Gene3D" id="3.30.420.10">
    <property type="entry name" value="Ribonuclease H-like superfamily/Ribonuclease H"/>
    <property type="match status" value="1"/>
</dbReference>
<dbReference type="PANTHER" id="PTHR37984:SF11">
    <property type="entry name" value="INTEGRASE CATALYTIC DOMAIN-CONTAINING PROTEIN"/>
    <property type="match status" value="1"/>
</dbReference>